<keyword evidence="2" id="KW-0472">Membrane</keyword>
<dbReference type="EMBL" id="MU001504">
    <property type="protein sequence ID" value="KAF2442489.1"/>
    <property type="molecule type" value="Genomic_DNA"/>
</dbReference>
<proteinExistence type="predicted"/>
<evidence type="ECO:0000313" key="5">
    <source>
        <dbReference type="Proteomes" id="UP000799764"/>
    </source>
</evidence>
<name>A0A9P4U8N4_9PLEO</name>
<dbReference type="PANTHER" id="PTHR28094:SF1">
    <property type="entry name" value="MEIOTICALLY UP-REGULATED GENE 113 PROTEIN"/>
    <property type="match status" value="1"/>
</dbReference>
<dbReference type="AlphaFoldDB" id="A0A9P4U8N4"/>
<accession>A0A9P4U8N4</accession>
<dbReference type="OrthoDB" id="3511049at2759"/>
<dbReference type="InterPro" id="IPR053006">
    <property type="entry name" value="Meiosis_regulatory"/>
</dbReference>
<dbReference type="InterPro" id="IPR018306">
    <property type="entry name" value="Phage_T5_Orf172_DNA-bd"/>
</dbReference>
<dbReference type="Proteomes" id="UP000799764">
    <property type="component" value="Unassembled WGS sequence"/>
</dbReference>
<keyword evidence="5" id="KW-1185">Reference proteome</keyword>
<feature type="compositionally biased region" description="Polar residues" evidence="1">
    <location>
        <begin position="36"/>
        <end position="68"/>
    </location>
</feature>
<evidence type="ECO:0000256" key="2">
    <source>
        <dbReference type="SAM" id="Phobius"/>
    </source>
</evidence>
<protein>
    <recommendedName>
        <fullName evidence="3">Bacteriophage T5 Orf172 DNA-binding domain-containing protein</fullName>
    </recommendedName>
</protein>
<feature type="compositionally biased region" description="Basic and acidic residues" evidence="1">
    <location>
        <begin position="168"/>
        <end position="187"/>
    </location>
</feature>
<comment type="caution">
    <text evidence="4">The sequence shown here is derived from an EMBL/GenBank/DDBJ whole genome shotgun (WGS) entry which is preliminary data.</text>
</comment>
<organism evidence="4 5">
    <name type="scientific">Karstenula rhodostoma CBS 690.94</name>
    <dbReference type="NCBI Taxonomy" id="1392251"/>
    <lineage>
        <taxon>Eukaryota</taxon>
        <taxon>Fungi</taxon>
        <taxon>Dikarya</taxon>
        <taxon>Ascomycota</taxon>
        <taxon>Pezizomycotina</taxon>
        <taxon>Dothideomycetes</taxon>
        <taxon>Pleosporomycetidae</taxon>
        <taxon>Pleosporales</taxon>
        <taxon>Massarineae</taxon>
        <taxon>Didymosphaeriaceae</taxon>
        <taxon>Karstenula</taxon>
    </lineage>
</organism>
<gene>
    <name evidence="4" type="ORF">P171DRAFT_433977</name>
</gene>
<feature type="compositionally biased region" description="Basic residues" evidence="1">
    <location>
        <begin position="79"/>
        <end position="91"/>
    </location>
</feature>
<reference evidence="4" key="1">
    <citation type="journal article" date="2020" name="Stud. Mycol.">
        <title>101 Dothideomycetes genomes: a test case for predicting lifestyles and emergence of pathogens.</title>
        <authorList>
            <person name="Haridas S."/>
            <person name="Albert R."/>
            <person name="Binder M."/>
            <person name="Bloem J."/>
            <person name="Labutti K."/>
            <person name="Salamov A."/>
            <person name="Andreopoulos B."/>
            <person name="Baker S."/>
            <person name="Barry K."/>
            <person name="Bills G."/>
            <person name="Bluhm B."/>
            <person name="Cannon C."/>
            <person name="Castanera R."/>
            <person name="Culley D."/>
            <person name="Daum C."/>
            <person name="Ezra D."/>
            <person name="Gonzalez J."/>
            <person name="Henrissat B."/>
            <person name="Kuo A."/>
            <person name="Liang C."/>
            <person name="Lipzen A."/>
            <person name="Lutzoni F."/>
            <person name="Magnuson J."/>
            <person name="Mondo S."/>
            <person name="Nolan M."/>
            <person name="Ohm R."/>
            <person name="Pangilinan J."/>
            <person name="Park H.-J."/>
            <person name="Ramirez L."/>
            <person name="Alfaro M."/>
            <person name="Sun H."/>
            <person name="Tritt A."/>
            <person name="Yoshinaga Y."/>
            <person name="Zwiers L.-H."/>
            <person name="Turgeon B."/>
            <person name="Goodwin S."/>
            <person name="Spatafora J."/>
            <person name="Crous P."/>
            <person name="Grigoriev I."/>
        </authorList>
    </citation>
    <scope>NUCLEOTIDE SEQUENCE</scope>
    <source>
        <strain evidence="4">CBS 690.94</strain>
    </source>
</reference>
<feature type="transmembrane region" description="Helical" evidence="2">
    <location>
        <begin position="466"/>
        <end position="487"/>
    </location>
</feature>
<keyword evidence="2" id="KW-1133">Transmembrane helix</keyword>
<sequence>MSSRLSPPVPHNPSRRFQHDLAPPPKFNLYDKQRDATSSANEFTVLTHQESRNSRSQSTPNPVQQNLEKTLRSELSIKHDKRRPSLTKKPRSAPGGTANVGASISNDDSIDDSIQTPHLQNNRVPSLCGKQSYSSPGWRKKHEASCAVCRNINLKETSQVQVCDTTLDSKRQATPESEETRAPKAIDEQLGGTGGTLLSVNREALEDLESGRDRVPSLRDDGNDPDVVHVMTLGLEDEANPDGSLVANSSNIEINATELHNKVRAVLEKGLTPNDSEGYIYILSDPKRPDLHKIGRSKETIRRKRQLKYQCGLTLRLVKNVQVDSYCRAERLIQTYLLDLCRPYRCEVCGASHGEWFEIAAEPASAAVSRWASYMTQENPYDPETRQLRPFTKDLVKRRDHFLADANSKIETTREHWNRILSPTSLDRFRFKFTVVWDFLWKFYWPVNTIFAWTVAFVVSRHPVTFLFMAASVVGTFISMSDEHHLLRNDSKSSKKKSV</sequence>
<feature type="compositionally biased region" description="Polar residues" evidence="1">
    <location>
        <begin position="115"/>
        <end position="128"/>
    </location>
</feature>
<evidence type="ECO:0000256" key="1">
    <source>
        <dbReference type="SAM" id="MobiDB-lite"/>
    </source>
</evidence>
<feature type="region of interest" description="Disordered" evidence="1">
    <location>
        <begin position="1"/>
        <end position="128"/>
    </location>
</feature>
<dbReference type="PANTHER" id="PTHR28094">
    <property type="entry name" value="MEIOTICALLY UP-REGULATED GENE 113 PROTEIN"/>
    <property type="match status" value="1"/>
</dbReference>
<feature type="domain" description="Bacteriophage T5 Orf172 DNA-binding" evidence="3">
    <location>
        <begin position="286"/>
        <end position="371"/>
    </location>
</feature>
<feature type="region of interest" description="Disordered" evidence="1">
    <location>
        <begin position="168"/>
        <end position="197"/>
    </location>
</feature>
<keyword evidence="2" id="KW-0812">Transmembrane</keyword>
<dbReference type="SMART" id="SM00974">
    <property type="entry name" value="T5orf172"/>
    <property type="match status" value="1"/>
</dbReference>
<evidence type="ECO:0000313" key="4">
    <source>
        <dbReference type="EMBL" id="KAF2442489.1"/>
    </source>
</evidence>
<dbReference type="Pfam" id="PF10544">
    <property type="entry name" value="T5orf172"/>
    <property type="match status" value="1"/>
</dbReference>
<evidence type="ECO:0000259" key="3">
    <source>
        <dbReference type="SMART" id="SM00974"/>
    </source>
</evidence>
<feature type="transmembrane region" description="Helical" evidence="2">
    <location>
        <begin position="439"/>
        <end position="460"/>
    </location>
</feature>
<feature type="compositionally biased region" description="Basic and acidic residues" evidence="1">
    <location>
        <begin position="69"/>
        <end position="78"/>
    </location>
</feature>